<gene>
    <name evidence="10" type="ORF">DNFNHJIP_00280</name>
</gene>
<keyword evidence="4" id="KW-1003">Cell membrane</keyword>
<keyword evidence="5 9" id="KW-0812">Transmembrane</keyword>
<evidence type="ECO:0000256" key="2">
    <source>
        <dbReference type="ARBA" id="ARBA00009137"/>
    </source>
</evidence>
<dbReference type="GO" id="GO:0008324">
    <property type="term" value="F:monoatomic cation transmembrane transporter activity"/>
    <property type="evidence" value="ECO:0007669"/>
    <property type="project" value="InterPro"/>
</dbReference>
<evidence type="ECO:0000256" key="5">
    <source>
        <dbReference type="ARBA" id="ARBA00022692"/>
    </source>
</evidence>
<protein>
    <submittedName>
        <fullName evidence="10">Cation transport protein</fullName>
    </submittedName>
</protein>
<evidence type="ECO:0000313" key="10">
    <source>
        <dbReference type="EMBL" id="CAD7766879.1"/>
    </source>
</evidence>
<dbReference type="GO" id="GO:0030001">
    <property type="term" value="P:metal ion transport"/>
    <property type="evidence" value="ECO:0007669"/>
    <property type="project" value="UniProtKB-ARBA"/>
</dbReference>
<dbReference type="InterPro" id="IPR003445">
    <property type="entry name" value="Cat_transpt"/>
</dbReference>
<keyword evidence="3" id="KW-0813">Transport</keyword>
<dbReference type="Proteomes" id="UP000614580">
    <property type="component" value="Unassembled WGS sequence"/>
</dbReference>
<name>A0A812A1R0_9EURY</name>
<feature type="transmembrane region" description="Helical" evidence="9">
    <location>
        <begin position="113"/>
        <end position="134"/>
    </location>
</feature>
<evidence type="ECO:0000313" key="11">
    <source>
        <dbReference type="Proteomes" id="UP000614580"/>
    </source>
</evidence>
<organism evidence="10 11">
    <name type="scientific">Candidatus Argoarchaeum ethanivorans</name>
    <dbReference type="NCBI Taxonomy" id="2608793"/>
    <lineage>
        <taxon>Archaea</taxon>
        <taxon>Methanobacteriati</taxon>
        <taxon>Methanobacteriota</taxon>
        <taxon>Stenosarchaea group</taxon>
        <taxon>Methanomicrobia</taxon>
        <taxon>Methanosarcinales</taxon>
        <taxon>Methanosarcinales incertae sedis</taxon>
        <taxon>GOM Arc I cluster</taxon>
        <taxon>Candidatus Argoarchaeum</taxon>
    </lineage>
</organism>
<comment type="subcellular location">
    <subcellularLocation>
        <location evidence="1">Cell membrane</location>
        <topology evidence="1">Multi-pass membrane protein</topology>
    </subcellularLocation>
</comment>
<proteinExistence type="inferred from homology"/>
<evidence type="ECO:0000256" key="7">
    <source>
        <dbReference type="ARBA" id="ARBA00023065"/>
    </source>
</evidence>
<evidence type="ECO:0000256" key="9">
    <source>
        <dbReference type="SAM" id="Phobius"/>
    </source>
</evidence>
<evidence type="ECO:0000256" key="6">
    <source>
        <dbReference type="ARBA" id="ARBA00022989"/>
    </source>
</evidence>
<evidence type="ECO:0000256" key="4">
    <source>
        <dbReference type="ARBA" id="ARBA00022475"/>
    </source>
</evidence>
<evidence type="ECO:0000256" key="1">
    <source>
        <dbReference type="ARBA" id="ARBA00004651"/>
    </source>
</evidence>
<dbReference type="EMBL" id="CAJHZY010000022">
    <property type="protein sequence ID" value="CAD7766879.1"/>
    <property type="molecule type" value="Genomic_DNA"/>
</dbReference>
<keyword evidence="6 9" id="KW-1133">Transmembrane helix</keyword>
<dbReference type="AlphaFoldDB" id="A0A812A1R0"/>
<sequence>MLVQQGGAIKVVRISLLIKYSYRELFKALHPHVVKPVRFAGKAIPSEIMQAVLAFISLYMFAFVISTLILSGLGLDFISSLSASAATLGNVGPGLNLVGPMSSYAAIPAVGKIVLILNMWIGRLEVITVLILFIPEFWKR</sequence>
<dbReference type="PANTHER" id="PTHR32024">
    <property type="entry name" value="TRK SYSTEM POTASSIUM UPTAKE PROTEIN TRKG-RELATED"/>
    <property type="match status" value="1"/>
</dbReference>
<accession>A0A812A1R0</accession>
<evidence type="ECO:0000256" key="8">
    <source>
        <dbReference type="ARBA" id="ARBA00023136"/>
    </source>
</evidence>
<keyword evidence="7" id="KW-0406">Ion transport</keyword>
<dbReference type="Pfam" id="PF02386">
    <property type="entry name" value="TrkH"/>
    <property type="match status" value="1"/>
</dbReference>
<keyword evidence="8 9" id="KW-0472">Membrane</keyword>
<comment type="caution">
    <text evidence="10">The sequence shown here is derived from an EMBL/GenBank/DDBJ whole genome shotgun (WGS) entry which is preliminary data.</text>
</comment>
<feature type="transmembrane region" description="Helical" evidence="9">
    <location>
        <begin position="52"/>
        <end position="75"/>
    </location>
</feature>
<dbReference type="GO" id="GO:0005886">
    <property type="term" value="C:plasma membrane"/>
    <property type="evidence" value="ECO:0007669"/>
    <property type="project" value="UniProtKB-SubCell"/>
</dbReference>
<dbReference type="PANTHER" id="PTHR32024:SF2">
    <property type="entry name" value="TRK SYSTEM POTASSIUM UPTAKE PROTEIN TRKG-RELATED"/>
    <property type="match status" value="1"/>
</dbReference>
<comment type="similarity">
    <text evidence="2">Belongs to the TrkH potassium transport family.</text>
</comment>
<evidence type="ECO:0000256" key="3">
    <source>
        <dbReference type="ARBA" id="ARBA00022448"/>
    </source>
</evidence>
<reference evidence="10" key="1">
    <citation type="submission" date="2020-12" db="EMBL/GenBank/DDBJ databases">
        <authorList>
            <person name="Hahn C.J."/>
            <person name="Laso-Perez R."/>
            <person name="Vulcano F."/>
            <person name="Vaziourakis K.-M."/>
            <person name="Stokke R."/>
            <person name="Steen I.H."/>
            <person name="Teske A."/>
            <person name="Boetius A."/>
            <person name="Liebeke M."/>
            <person name="Amann R."/>
            <person name="Knittel K."/>
        </authorList>
    </citation>
    <scope>NUCLEOTIDE SEQUENCE</scope>
    <source>
        <strain evidence="10">Gfbio:c6db26ca-90af-429b-aeed-0e3e8aed0b5e:GoM-Arc1_AMV-AAA_792_C10</strain>
    </source>
</reference>